<proteinExistence type="predicted"/>
<keyword evidence="2" id="KW-0472">Membrane</keyword>
<reference evidence="3 4" key="1">
    <citation type="journal article" date="2012" name="Genome Biol.">
        <title>Genome and low-iron response of an oceanic diatom adapted to chronic iron limitation.</title>
        <authorList>
            <person name="Lommer M."/>
            <person name="Specht M."/>
            <person name="Roy A.S."/>
            <person name="Kraemer L."/>
            <person name="Andreson R."/>
            <person name="Gutowska M.A."/>
            <person name="Wolf J."/>
            <person name="Bergner S.V."/>
            <person name="Schilhabel M.B."/>
            <person name="Klostermeier U.C."/>
            <person name="Beiko R.G."/>
            <person name="Rosenstiel P."/>
            <person name="Hippler M."/>
            <person name="Laroche J."/>
        </authorList>
    </citation>
    <scope>NUCLEOTIDE SEQUENCE [LARGE SCALE GENOMIC DNA]</scope>
    <source>
        <strain evidence="3 4">CCMP1005</strain>
    </source>
</reference>
<dbReference type="Proteomes" id="UP000266841">
    <property type="component" value="Unassembled WGS sequence"/>
</dbReference>
<evidence type="ECO:0000256" key="1">
    <source>
        <dbReference type="SAM" id="MobiDB-lite"/>
    </source>
</evidence>
<dbReference type="AlphaFoldDB" id="K0R8H9"/>
<evidence type="ECO:0000313" key="4">
    <source>
        <dbReference type="Proteomes" id="UP000266841"/>
    </source>
</evidence>
<comment type="caution">
    <text evidence="3">The sequence shown here is derived from an EMBL/GenBank/DDBJ whole genome shotgun (WGS) entry which is preliminary data.</text>
</comment>
<organism evidence="3 4">
    <name type="scientific">Thalassiosira oceanica</name>
    <name type="common">Marine diatom</name>
    <dbReference type="NCBI Taxonomy" id="159749"/>
    <lineage>
        <taxon>Eukaryota</taxon>
        <taxon>Sar</taxon>
        <taxon>Stramenopiles</taxon>
        <taxon>Ochrophyta</taxon>
        <taxon>Bacillariophyta</taxon>
        <taxon>Coscinodiscophyceae</taxon>
        <taxon>Thalassiosirophycidae</taxon>
        <taxon>Thalassiosirales</taxon>
        <taxon>Thalassiosiraceae</taxon>
        <taxon>Thalassiosira</taxon>
    </lineage>
</organism>
<feature type="transmembrane region" description="Helical" evidence="2">
    <location>
        <begin position="27"/>
        <end position="48"/>
    </location>
</feature>
<feature type="compositionally biased region" description="Basic and acidic residues" evidence="1">
    <location>
        <begin position="168"/>
        <end position="186"/>
    </location>
</feature>
<sequence length="186" mass="18760">MSPPRDPALPAPASAPPVRVDVPVAGVAVRALGAVIIAVAAALPAALVRVGPLAELVAVAAATGPAAVVERLAVLLAAGAVEVRVLILRDVAVLDALLLGAAEADFLLHERCVKLHTSGGSKSIHGALPTVGPHGCGVDDGGSRGVDVNRVDRCRAADIALGRRGRERGKGNQEGEFHVAMGDRKS</sequence>
<evidence type="ECO:0000256" key="2">
    <source>
        <dbReference type="SAM" id="Phobius"/>
    </source>
</evidence>
<gene>
    <name evidence="3" type="ORF">THAOC_36312</name>
</gene>
<protein>
    <submittedName>
        <fullName evidence="3">Uncharacterized protein</fullName>
    </submittedName>
</protein>
<keyword evidence="4" id="KW-1185">Reference proteome</keyword>
<dbReference type="EMBL" id="AGNL01048790">
    <property type="protein sequence ID" value="EJK45091.1"/>
    <property type="molecule type" value="Genomic_DNA"/>
</dbReference>
<evidence type="ECO:0000313" key="3">
    <source>
        <dbReference type="EMBL" id="EJK45091.1"/>
    </source>
</evidence>
<keyword evidence="2" id="KW-0812">Transmembrane</keyword>
<accession>K0R8H9</accession>
<keyword evidence="2" id="KW-1133">Transmembrane helix</keyword>
<name>K0R8H9_THAOC</name>
<feature type="region of interest" description="Disordered" evidence="1">
    <location>
        <begin position="165"/>
        <end position="186"/>
    </location>
</feature>